<evidence type="ECO:0000313" key="3">
    <source>
        <dbReference type="Proteomes" id="UP001162483"/>
    </source>
</evidence>
<evidence type="ECO:0000313" key="2">
    <source>
        <dbReference type="EMBL" id="CAI9556530.1"/>
    </source>
</evidence>
<feature type="region of interest" description="Disordered" evidence="1">
    <location>
        <begin position="27"/>
        <end position="53"/>
    </location>
</feature>
<comment type="caution">
    <text evidence="2">The sequence shown here is derived from an EMBL/GenBank/DDBJ whole genome shotgun (WGS) entry which is preliminary data.</text>
</comment>
<reference evidence="2" key="1">
    <citation type="submission" date="2023-05" db="EMBL/GenBank/DDBJ databases">
        <authorList>
            <person name="Stuckert A."/>
        </authorList>
    </citation>
    <scope>NUCLEOTIDE SEQUENCE</scope>
</reference>
<accession>A0ABN9CA36</accession>
<name>A0ABN9CA36_9NEOB</name>
<organism evidence="2 3">
    <name type="scientific">Staurois parvus</name>
    <dbReference type="NCBI Taxonomy" id="386267"/>
    <lineage>
        <taxon>Eukaryota</taxon>
        <taxon>Metazoa</taxon>
        <taxon>Chordata</taxon>
        <taxon>Craniata</taxon>
        <taxon>Vertebrata</taxon>
        <taxon>Euteleostomi</taxon>
        <taxon>Amphibia</taxon>
        <taxon>Batrachia</taxon>
        <taxon>Anura</taxon>
        <taxon>Neobatrachia</taxon>
        <taxon>Ranoidea</taxon>
        <taxon>Ranidae</taxon>
        <taxon>Staurois</taxon>
    </lineage>
</organism>
<feature type="compositionally biased region" description="Pro residues" evidence="1">
    <location>
        <begin position="39"/>
        <end position="53"/>
    </location>
</feature>
<gene>
    <name evidence="2" type="ORF">SPARVUS_LOCUS4561011</name>
</gene>
<evidence type="ECO:0000256" key="1">
    <source>
        <dbReference type="SAM" id="MobiDB-lite"/>
    </source>
</evidence>
<dbReference type="Proteomes" id="UP001162483">
    <property type="component" value="Unassembled WGS sequence"/>
</dbReference>
<keyword evidence="3" id="KW-1185">Reference proteome</keyword>
<dbReference type="EMBL" id="CATNWA010008590">
    <property type="protein sequence ID" value="CAI9556530.1"/>
    <property type="molecule type" value="Genomic_DNA"/>
</dbReference>
<sequence length="76" mass="7982">MGVRSPARLRARDLSLRLGVQAPAATRLRPETCRSAWGPRPPPPPGARCLSPPPGGTICRPAWGHDACPRPAEGPG</sequence>
<feature type="non-terminal residue" evidence="2">
    <location>
        <position position="76"/>
    </location>
</feature>
<proteinExistence type="predicted"/>
<protein>
    <submittedName>
        <fullName evidence="2">Uncharacterized protein</fullName>
    </submittedName>
</protein>